<proteinExistence type="predicted"/>
<gene>
    <name evidence="2" type="ORF">NSCI0253_LOCUS21992</name>
    <name evidence="3" type="ORF">NSCI0253_LOCUS21993</name>
</gene>
<dbReference type="Pfam" id="PF03009">
    <property type="entry name" value="GDPD"/>
    <property type="match status" value="1"/>
</dbReference>
<protein>
    <recommendedName>
        <fullName evidence="1">GP-PDE domain-containing protein</fullName>
    </recommendedName>
</protein>
<name>A0A6T8ZG60_NOCSC</name>
<accession>A0A6T8ZG60</accession>
<dbReference type="InterPro" id="IPR017946">
    <property type="entry name" value="PLC-like_Pdiesterase_TIM-brl"/>
</dbReference>
<dbReference type="EMBL" id="HBFQ01031204">
    <property type="protein sequence ID" value="CAD8847642.1"/>
    <property type="molecule type" value="Transcribed_RNA"/>
</dbReference>
<dbReference type="SUPFAM" id="SSF51695">
    <property type="entry name" value="PLC-like phosphodiesterases"/>
    <property type="match status" value="1"/>
</dbReference>
<dbReference type="GO" id="GO:0008081">
    <property type="term" value="F:phosphoric diester hydrolase activity"/>
    <property type="evidence" value="ECO:0007669"/>
    <property type="project" value="InterPro"/>
</dbReference>
<dbReference type="Gene3D" id="3.20.20.190">
    <property type="entry name" value="Phosphatidylinositol (PI) phosphodiesterase"/>
    <property type="match status" value="1"/>
</dbReference>
<dbReference type="EMBL" id="HBFQ01031205">
    <property type="protein sequence ID" value="CAD8847643.1"/>
    <property type="molecule type" value="Transcribed_RNA"/>
</dbReference>
<evidence type="ECO:0000313" key="2">
    <source>
        <dbReference type="EMBL" id="CAD8847642.1"/>
    </source>
</evidence>
<dbReference type="PANTHER" id="PTHR46211:SF1">
    <property type="entry name" value="GLYCEROPHOSPHODIESTER PHOSPHODIESTERASE, CYTOPLASMIC"/>
    <property type="match status" value="1"/>
</dbReference>
<feature type="domain" description="GP-PDE" evidence="1">
    <location>
        <begin position="23"/>
        <end position="320"/>
    </location>
</feature>
<dbReference type="AlphaFoldDB" id="A0A6T8ZG60"/>
<dbReference type="PROSITE" id="PS51704">
    <property type="entry name" value="GP_PDE"/>
    <property type="match status" value="1"/>
</dbReference>
<dbReference type="PANTHER" id="PTHR46211">
    <property type="entry name" value="GLYCEROPHOSPHORYL DIESTER PHOSPHODIESTERASE"/>
    <property type="match status" value="1"/>
</dbReference>
<dbReference type="InterPro" id="IPR030395">
    <property type="entry name" value="GP_PDE_dom"/>
</dbReference>
<evidence type="ECO:0000259" key="1">
    <source>
        <dbReference type="PROSITE" id="PS51704"/>
    </source>
</evidence>
<sequence length="320" mass="36319">MKKVCSRMTMAWSQLQVKPALREKIVLHRGWHSMGGDIRRPLENTRQAYLDASMLGVAFAECDVWSTKDSELVLCHDPTFERVAQDPGCDAARTAISELTWNELCLLPLKDGSTPVRLTTVLADLITTRTRLVIEMSSTGPAAPLAQLLSRRRDLLPAVAWVMSFSMHSLKLFSEHGAPEEVRKGWLLDNPRIPYEATSLKEGETTFDYTRETLQTFLERTGWTEVVQRMKCFLYLQYHPSLTTPQLSEIREELRYVLEETSAADVPSAEVVRDCALGLWSDIDLDPRMDTEAAFDHLIDAVDFINSDMPDTFWKAAQVH</sequence>
<evidence type="ECO:0000313" key="3">
    <source>
        <dbReference type="EMBL" id="CAD8847643.1"/>
    </source>
</evidence>
<organism evidence="2">
    <name type="scientific">Noctiluca scintillans</name>
    <name type="common">Sea sparkle</name>
    <name type="synonym">Red tide dinoflagellate</name>
    <dbReference type="NCBI Taxonomy" id="2966"/>
    <lineage>
        <taxon>Eukaryota</taxon>
        <taxon>Sar</taxon>
        <taxon>Alveolata</taxon>
        <taxon>Dinophyceae</taxon>
        <taxon>Noctilucales</taxon>
        <taxon>Noctilucaceae</taxon>
        <taxon>Noctiluca</taxon>
    </lineage>
</organism>
<dbReference type="GO" id="GO:0006629">
    <property type="term" value="P:lipid metabolic process"/>
    <property type="evidence" value="ECO:0007669"/>
    <property type="project" value="InterPro"/>
</dbReference>
<reference evidence="2" key="1">
    <citation type="submission" date="2021-01" db="EMBL/GenBank/DDBJ databases">
        <authorList>
            <person name="Corre E."/>
            <person name="Pelletier E."/>
            <person name="Niang G."/>
            <person name="Scheremetjew M."/>
            <person name="Finn R."/>
            <person name="Kale V."/>
            <person name="Holt S."/>
            <person name="Cochrane G."/>
            <person name="Meng A."/>
            <person name="Brown T."/>
            <person name="Cohen L."/>
        </authorList>
    </citation>
    <scope>NUCLEOTIDE SEQUENCE</scope>
</reference>